<comment type="function">
    <text evidence="9">Promotes plant cell differentiation, organogenesis and somatic embryogenesis as well as cell proliferation.</text>
</comment>
<dbReference type="AlphaFoldDB" id="A0AAV0JDY2"/>
<accession>A0AAV0JDY2</accession>
<dbReference type="InterPro" id="IPR009438">
    <property type="entry name" value="Phytosulfokine"/>
</dbReference>
<evidence type="ECO:0000256" key="3">
    <source>
        <dbReference type="ARBA" id="ARBA00022473"/>
    </source>
</evidence>
<keyword evidence="3 9" id="KW-0217">Developmental protein</keyword>
<evidence type="ECO:0000313" key="10">
    <source>
        <dbReference type="EMBL" id="CAI0408087.1"/>
    </source>
</evidence>
<evidence type="ECO:0000256" key="6">
    <source>
        <dbReference type="ARBA" id="ARBA00022729"/>
    </source>
</evidence>
<dbReference type="EMBL" id="CAMGYJ010000004">
    <property type="protein sequence ID" value="CAI0408087.1"/>
    <property type="molecule type" value="Genomic_DNA"/>
</dbReference>
<name>A0AAV0JDY2_9ROSI</name>
<reference evidence="10" key="1">
    <citation type="submission" date="2022-08" db="EMBL/GenBank/DDBJ databases">
        <authorList>
            <person name="Gutierrez-Valencia J."/>
        </authorList>
    </citation>
    <scope>NUCLEOTIDE SEQUENCE</scope>
</reference>
<keyword evidence="11" id="KW-1185">Reference proteome</keyword>
<feature type="chain" id="PRO_5043085070" description="Phytosulfokine" evidence="9">
    <location>
        <begin position="28"/>
        <end position="122"/>
    </location>
</feature>
<evidence type="ECO:0000256" key="2">
    <source>
        <dbReference type="ARBA" id="ARBA00010781"/>
    </source>
</evidence>
<sequence length="122" mass="13444">MKRNSSTPLLLLLLAFLLLSRSFSASARLLLEAETSSQTKVGSSDAGGQTELVRREDQKTAAADHFASAGSLKEEDFSTLMGAEELENAEGVCEENDEDCLKRRMVAEAHLDYIYTQHHKNP</sequence>
<dbReference type="Pfam" id="PF06404">
    <property type="entry name" value="PSK"/>
    <property type="match status" value="1"/>
</dbReference>
<evidence type="ECO:0000256" key="5">
    <source>
        <dbReference type="ARBA" id="ARBA00022641"/>
    </source>
</evidence>
<keyword evidence="4 9" id="KW-0964">Secreted</keyword>
<keyword evidence="6 9" id="KW-0732">Signal</keyword>
<comment type="caution">
    <text evidence="10">The sequence shown here is derived from an EMBL/GenBank/DDBJ whole genome shotgun (WGS) entry which is preliminary data.</text>
</comment>
<proteinExistence type="inferred from homology"/>
<evidence type="ECO:0000256" key="4">
    <source>
        <dbReference type="ARBA" id="ARBA00022525"/>
    </source>
</evidence>
<comment type="similarity">
    <text evidence="2 9">Belongs to the phytosulfokine family.</text>
</comment>
<feature type="signal peptide" evidence="9">
    <location>
        <begin position="1"/>
        <end position="27"/>
    </location>
</feature>
<dbReference type="GO" id="GO:0008083">
    <property type="term" value="F:growth factor activity"/>
    <property type="evidence" value="ECO:0007669"/>
    <property type="project" value="UniProtKB-UniRule"/>
</dbReference>
<evidence type="ECO:0000313" key="11">
    <source>
        <dbReference type="Proteomes" id="UP001154282"/>
    </source>
</evidence>
<keyword evidence="8 9" id="KW-0339">Growth factor</keyword>
<comment type="PTM">
    <text evidence="9">Sulfation is important for activity and for the binding to a putative membrane receptor.</text>
</comment>
<evidence type="ECO:0000256" key="9">
    <source>
        <dbReference type="RuleBase" id="RU368031"/>
    </source>
</evidence>
<comment type="subcellular location">
    <subcellularLocation>
        <location evidence="1 9">Secreted</location>
    </subcellularLocation>
</comment>
<comment type="PTM">
    <text evidence="9">PSK-alpha is produced by endopeptidase digestion. PSK-beta is produced from PSK-alpha by exopeptidase digestion.</text>
</comment>
<keyword evidence="5 9" id="KW-0765">Sulfation</keyword>
<keyword evidence="7 9" id="KW-0221">Differentiation</keyword>
<dbReference type="PANTHER" id="PTHR33285">
    <property type="entry name" value="PHYTOSULFOKINES 3"/>
    <property type="match status" value="1"/>
</dbReference>
<evidence type="ECO:0000256" key="1">
    <source>
        <dbReference type="ARBA" id="ARBA00004613"/>
    </source>
</evidence>
<dbReference type="PANTHER" id="PTHR33285:SF33">
    <property type="entry name" value="PHYTOSULFOKINE"/>
    <property type="match status" value="1"/>
</dbReference>
<protein>
    <recommendedName>
        <fullName evidence="9">Phytosulfokine</fullName>
    </recommendedName>
    <component>
        <recommendedName>
            <fullName evidence="9">Phytosulfokine-alpha</fullName>
            <shortName evidence="9">PSK-alpha</shortName>
            <shortName evidence="9">Phytosulfokine-a</shortName>
        </recommendedName>
    </component>
    <component>
        <recommendedName>
            <fullName evidence="9">Phytosulfokine-beta</fullName>
            <shortName evidence="9">PSK-beta</shortName>
            <shortName evidence="9">Phytosulfokine-b</shortName>
        </recommendedName>
    </component>
</protein>
<evidence type="ECO:0000256" key="7">
    <source>
        <dbReference type="ARBA" id="ARBA00022782"/>
    </source>
</evidence>
<evidence type="ECO:0000256" key="8">
    <source>
        <dbReference type="ARBA" id="ARBA00023030"/>
    </source>
</evidence>
<dbReference type="GO" id="GO:0005576">
    <property type="term" value="C:extracellular region"/>
    <property type="evidence" value="ECO:0007669"/>
    <property type="project" value="UniProtKB-SubCell"/>
</dbReference>
<dbReference type="GO" id="GO:0008283">
    <property type="term" value="P:cell population proliferation"/>
    <property type="evidence" value="ECO:0007669"/>
    <property type="project" value="UniProtKB-UniRule"/>
</dbReference>
<dbReference type="Proteomes" id="UP001154282">
    <property type="component" value="Unassembled WGS sequence"/>
</dbReference>
<organism evidence="10 11">
    <name type="scientific">Linum tenue</name>
    <dbReference type="NCBI Taxonomy" id="586396"/>
    <lineage>
        <taxon>Eukaryota</taxon>
        <taxon>Viridiplantae</taxon>
        <taxon>Streptophyta</taxon>
        <taxon>Embryophyta</taxon>
        <taxon>Tracheophyta</taxon>
        <taxon>Spermatophyta</taxon>
        <taxon>Magnoliopsida</taxon>
        <taxon>eudicotyledons</taxon>
        <taxon>Gunneridae</taxon>
        <taxon>Pentapetalae</taxon>
        <taxon>rosids</taxon>
        <taxon>fabids</taxon>
        <taxon>Malpighiales</taxon>
        <taxon>Linaceae</taxon>
        <taxon>Linum</taxon>
    </lineage>
</organism>
<gene>
    <name evidence="10" type="ORF">LITE_LOCUS13819</name>
</gene>
<dbReference type="GO" id="GO:0030154">
    <property type="term" value="P:cell differentiation"/>
    <property type="evidence" value="ECO:0007669"/>
    <property type="project" value="UniProtKB-UniRule"/>
</dbReference>